<evidence type="ECO:0000256" key="1">
    <source>
        <dbReference type="SAM" id="Coils"/>
    </source>
</evidence>
<gene>
    <name evidence="4" type="primary">LOC109478017</name>
</gene>
<keyword evidence="3" id="KW-1185">Reference proteome</keyword>
<dbReference type="GO" id="GO:0005794">
    <property type="term" value="C:Golgi apparatus"/>
    <property type="evidence" value="ECO:0007669"/>
    <property type="project" value="TreeGrafter"/>
</dbReference>
<dbReference type="PANTHER" id="PTHR19327:SF0">
    <property type="entry name" value="GOLGIN SUBFAMILY A MEMBER 4"/>
    <property type="match status" value="1"/>
</dbReference>
<feature type="compositionally biased region" description="Polar residues" evidence="2">
    <location>
        <begin position="421"/>
        <end position="434"/>
    </location>
</feature>
<organism evidence="3 4">
    <name type="scientific">Branchiostoma belcheri</name>
    <name type="common">Amphioxus</name>
    <dbReference type="NCBI Taxonomy" id="7741"/>
    <lineage>
        <taxon>Eukaryota</taxon>
        <taxon>Metazoa</taxon>
        <taxon>Chordata</taxon>
        <taxon>Cephalochordata</taxon>
        <taxon>Leptocardii</taxon>
        <taxon>Amphioxiformes</taxon>
        <taxon>Branchiostomatidae</taxon>
        <taxon>Branchiostoma</taxon>
    </lineage>
</organism>
<protein>
    <submittedName>
        <fullName evidence="4">Golgin subfamily A member 4-like</fullName>
    </submittedName>
</protein>
<name>A0A6P4Z0D8_BRABE</name>
<accession>A0A6P4Z0D8</accession>
<evidence type="ECO:0000313" key="3">
    <source>
        <dbReference type="Proteomes" id="UP000515135"/>
    </source>
</evidence>
<dbReference type="GO" id="GO:0048193">
    <property type="term" value="P:Golgi vesicle transport"/>
    <property type="evidence" value="ECO:0007669"/>
    <property type="project" value="TreeGrafter"/>
</dbReference>
<reference evidence="4" key="1">
    <citation type="submission" date="2025-08" db="UniProtKB">
        <authorList>
            <consortium name="RefSeq"/>
        </authorList>
    </citation>
    <scope>IDENTIFICATION</scope>
    <source>
        <tissue evidence="4">Gonad</tissue>
    </source>
</reference>
<dbReference type="Proteomes" id="UP000515135">
    <property type="component" value="Unplaced"/>
</dbReference>
<proteinExistence type="predicted"/>
<dbReference type="GO" id="GO:0031267">
    <property type="term" value="F:small GTPase binding"/>
    <property type="evidence" value="ECO:0007669"/>
    <property type="project" value="TreeGrafter"/>
</dbReference>
<feature type="region of interest" description="Disordered" evidence="2">
    <location>
        <begin position="1"/>
        <end position="139"/>
    </location>
</feature>
<feature type="coiled-coil region" evidence="1">
    <location>
        <begin position="167"/>
        <end position="219"/>
    </location>
</feature>
<dbReference type="AlphaFoldDB" id="A0A6P4Z0D8"/>
<keyword evidence="1" id="KW-0175">Coiled coil</keyword>
<feature type="coiled-coil region" evidence="1">
    <location>
        <begin position="272"/>
        <end position="313"/>
    </location>
</feature>
<dbReference type="KEGG" id="bbel:109478017"/>
<dbReference type="OrthoDB" id="28818at2759"/>
<feature type="region of interest" description="Disordered" evidence="2">
    <location>
        <begin position="418"/>
        <end position="442"/>
    </location>
</feature>
<dbReference type="GeneID" id="109478017"/>
<sequence>MFRKLKNKIEEEAGKSPVNRLLSGASPSKGESDSPSHAPPVSVNASSPATPLARKPAIWSAGTPRRLDQTPTKVKAADVDSDADLSTQSTPQAEKPLPRAESRESINSLAGMFQSLPFGRKNRDTPSDAESDLDSEASFSLRTMNKEELYRRFKEMEKMMTAYRGKYNEMASAYRDQEKEKEKIKNTLTEAQDKSLRRISEMREAAALDQQAKRHLEEEFRFNLEEKDELIGVLQTQVRLLKQGNLDNAAEGSANAKGDGDTVDSSELSKTNVILKEKVRRLEDLLNKCKDMIKNNKERTAQLTSEKEKLATELESKTQLAQQLQEWKDKEQVRLDGQLQDARHLIEQLESSTKSSRALTSQHQDLLQSLEGKDKEIKQLKAELQAQKIVSAELGKSSGGDKSKDKEVSELKARLKELEQNNKTNGNVEQSSGGLESASAVEEQLLQKDQEWQARLSAREHQLQQQLEAKGQLLEQQRAEWEGRLAELATKKDKQLQDVLGSKEAEIEEVRKSLKEIYV</sequence>
<evidence type="ECO:0000313" key="4">
    <source>
        <dbReference type="RefSeq" id="XP_019635025.1"/>
    </source>
</evidence>
<dbReference type="RefSeq" id="XP_019635025.1">
    <property type="nucleotide sequence ID" value="XM_019779466.1"/>
</dbReference>
<dbReference type="PANTHER" id="PTHR19327">
    <property type="entry name" value="GOLGIN"/>
    <property type="match status" value="1"/>
</dbReference>
<evidence type="ECO:0000256" key="2">
    <source>
        <dbReference type="SAM" id="MobiDB-lite"/>
    </source>
</evidence>